<dbReference type="InterPro" id="IPR003615">
    <property type="entry name" value="HNH_nuc"/>
</dbReference>
<evidence type="ECO:0000313" key="2">
    <source>
        <dbReference type="EMBL" id="MET3586430.1"/>
    </source>
</evidence>
<proteinExistence type="predicted"/>
<feature type="domain" description="HNH nuclease" evidence="1">
    <location>
        <begin position="86"/>
        <end position="125"/>
    </location>
</feature>
<dbReference type="EMBL" id="JBEPLJ010000009">
    <property type="protein sequence ID" value="MET3586430.1"/>
    <property type="molecule type" value="Genomic_DNA"/>
</dbReference>
<dbReference type="SUPFAM" id="SSF54060">
    <property type="entry name" value="His-Me finger endonucleases"/>
    <property type="match status" value="1"/>
</dbReference>
<protein>
    <recommendedName>
        <fullName evidence="1">HNH nuclease domain-containing protein</fullName>
    </recommendedName>
</protein>
<dbReference type="Pfam" id="PF13392">
    <property type="entry name" value="HNH_3"/>
    <property type="match status" value="1"/>
</dbReference>
<reference evidence="2 3" key="1">
    <citation type="submission" date="2024-06" db="EMBL/GenBank/DDBJ databases">
        <title>Genomic Encyclopedia of Type Strains, Phase IV (KMG-IV): sequencing the most valuable type-strain genomes for metagenomic binning, comparative biology and taxonomic classification.</title>
        <authorList>
            <person name="Goeker M."/>
        </authorList>
    </citation>
    <scope>NUCLEOTIDE SEQUENCE [LARGE SCALE GENOMIC DNA]</scope>
    <source>
        <strain evidence="2 3">DSM 105042</strain>
    </source>
</reference>
<evidence type="ECO:0000313" key="3">
    <source>
        <dbReference type="Proteomes" id="UP001549031"/>
    </source>
</evidence>
<keyword evidence="3" id="KW-1185">Reference proteome</keyword>
<dbReference type="Proteomes" id="UP001549031">
    <property type="component" value="Unassembled WGS sequence"/>
</dbReference>
<comment type="caution">
    <text evidence="2">The sequence shown here is derived from an EMBL/GenBank/DDBJ whole genome shotgun (WGS) entry which is preliminary data.</text>
</comment>
<evidence type="ECO:0000259" key="1">
    <source>
        <dbReference type="Pfam" id="PF13392"/>
    </source>
</evidence>
<gene>
    <name evidence="2" type="ORF">ABID21_002548</name>
</gene>
<name>A0ABV2H7C6_9HYPH</name>
<dbReference type="RefSeq" id="WP_247244436.1">
    <property type="nucleotide sequence ID" value="NZ_JALJRA010000009.1"/>
</dbReference>
<accession>A0ABV2H7C6</accession>
<sequence>MHDTDAFARMPVRETPAAQPPLSELLLVFEKEVDVSSKDELYRVRDNGAVLRRARPLRRVRPLDEIWTFGTLNWHTGYPELAGHVVHRIVATAFHGTCPSSDYVVDHIDTNRQNNRAENLRWGTGSITSC</sequence>
<organism evidence="2 3">
    <name type="scientific">Pseudorhizobium tarimense</name>
    <dbReference type="NCBI Taxonomy" id="1079109"/>
    <lineage>
        <taxon>Bacteria</taxon>
        <taxon>Pseudomonadati</taxon>
        <taxon>Pseudomonadota</taxon>
        <taxon>Alphaproteobacteria</taxon>
        <taxon>Hyphomicrobiales</taxon>
        <taxon>Rhizobiaceae</taxon>
        <taxon>Rhizobium/Agrobacterium group</taxon>
        <taxon>Pseudorhizobium</taxon>
    </lineage>
</organism>
<dbReference type="Gene3D" id="3.90.75.20">
    <property type="match status" value="1"/>
</dbReference>
<dbReference type="InterPro" id="IPR044925">
    <property type="entry name" value="His-Me_finger_sf"/>
</dbReference>